<evidence type="ECO:0000259" key="2">
    <source>
        <dbReference type="Pfam" id="PF23584"/>
    </source>
</evidence>
<name>A0ABR1U4T8_9PEZI</name>
<comment type="caution">
    <text evidence="3">The sequence shown here is derived from an EMBL/GenBank/DDBJ whole genome shotgun (WGS) entry which is preliminary data.</text>
</comment>
<dbReference type="Proteomes" id="UP001446871">
    <property type="component" value="Unassembled WGS sequence"/>
</dbReference>
<organism evidence="3 4">
    <name type="scientific">Apiospora saccharicola</name>
    <dbReference type="NCBI Taxonomy" id="335842"/>
    <lineage>
        <taxon>Eukaryota</taxon>
        <taxon>Fungi</taxon>
        <taxon>Dikarya</taxon>
        <taxon>Ascomycota</taxon>
        <taxon>Pezizomycotina</taxon>
        <taxon>Sordariomycetes</taxon>
        <taxon>Xylariomycetidae</taxon>
        <taxon>Amphisphaeriales</taxon>
        <taxon>Apiosporaceae</taxon>
        <taxon>Apiospora</taxon>
    </lineage>
</organism>
<evidence type="ECO:0000313" key="3">
    <source>
        <dbReference type="EMBL" id="KAK8053905.1"/>
    </source>
</evidence>
<proteinExistence type="predicted"/>
<keyword evidence="4" id="KW-1185">Reference proteome</keyword>
<protein>
    <recommendedName>
        <fullName evidence="2">DUF7136 domain-containing protein</fullName>
    </recommendedName>
</protein>
<dbReference type="EMBL" id="JAQQWM010000008">
    <property type="protein sequence ID" value="KAK8053905.1"/>
    <property type="molecule type" value="Genomic_DNA"/>
</dbReference>
<dbReference type="InterPro" id="IPR055560">
    <property type="entry name" value="DUF7136"/>
</dbReference>
<accession>A0ABR1U4T8</accession>
<gene>
    <name evidence="3" type="ORF">PG996_013206</name>
</gene>
<sequence length="230" mass="25010">MLAYAAAALAGIWLGCAAADQTVELDLPPTELFPIVFAIQNFPAAEPLAFYLEWHLGRLDQPIGSDSGWADQGLIHVNMEAASLNQSKPDTYYATAYSEKLIGDDAQGHWSLAWGVTAHNCTDYDVWFPLGPGFQYFSYDSYFYFRLEKGAKPVDFAAVTTDPDTCATMVAMQFNVTGSNHDKSQYDEGLYRDRCATLGDPGVRPAAALSLGRGMAAVVGVASLWILMGQ</sequence>
<feature type="signal peptide" evidence="1">
    <location>
        <begin position="1"/>
        <end position="19"/>
    </location>
</feature>
<keyword evidence="1" id="KW-0732">Signal</keyword>
<evidence type="ECO:0000256" key="1">
    <source>
        <dbReference type="SAM" id="SignalP"/>
    </source>
</evidence>
<feature type="domain" description="DUF7136" evidence="2">
    <location>
        <begin position="29"/>
        <end position="201"/>
    </location>
</feature>
<feature type="chain" id="PRO_5045478140" description="DUF7136 domain-containing protein" evidence="1">
    <location>
        <begin position="20"/>
        <end position="230"/>
    </location>
</feature>
<reference evidence="3 4" key="1">
    <citation type="submission" date="2023-01" db="EMBL/GenBank/DDBJ databases">
        <title>Analysis of 21 Apiospora genomes using comparative genomics revels a genus with tremendous synthesis potential of carbohydrate active enzymes and secondary metabolites.</title>
        <authorList>
            <person name="Sorensen T."/>
        </authorList>
    </citation>
    <scope>NUCLEOTIDE SEQUENCE [LARGE SCALE GENOMIC DNA]</scope>
    <source>
        <strain evidence="3 4">CBS 83171</strain>
    </source>
</reference>
<evidence type="ECO:0000313" key="4">
    <source>
        <dbReference type="Proteomes" id="UP001446871"/>
    </source>
</evidence>
<dbReference type="Pfam" id="PF23584">
    <property type="entry name" value="DUF7136"/>
    <property type="match status" value="1"/>
</dbReference>